<dbReference type="SMART" id="SM00207">
    <property type="entry name" value="TNF"/>
    <property type="match status" value="1"/>
</dbReference>
<dbReference type="GO" id="GO:0005125">
    <property type="term" value="F:cytokine activity"/>
    <property type="evidence" value="ECO:0007669"/>
    <property type="project" value="UniProtKB-KW"/>
</dbReference>
<dbReference type="PROSITE" id="PS50049">
    <property type="entry name" value="THD_2"/>
    <property type="match status" value="1"/>
</dbReference>
<evidence type="ECO:0000256" key="8">
    <source>
        <dbReference type="ARBA" id="ARBA00022968"/>
    </source>
</evidence>
<evidence type="ECO:0000256" key="1">
    <source>
        <dbReference type="ARBA" id="ARBA00004606"/>
    </source>
</evidence>
<sequence length="176" mass="19863">FKFQVVLLLLQLCLSLIQSLVSCLFFLNLIHLFCIFSFYSASVSDASELHWRDNVDQAFHENGLTLQGNSLLVPKTGLYFVYSQASFTGDCKDGETEYLFLSIQRKAISYLENRPLLSSMKTVCGDAKDSKDVWFKSIYQGAVFRLEKGDLLETHISDVSKLDTASGKTFFGAFHI</sequence>
<dbReference type="GO" id="GO:0005164">
    <property type="term" value="F:tumor necrosis factor receptor binding"/>
    <property type="evidence" value="ECO:0007669"/>
    <property type="project" value="InterPro"/>
</dbReference>
<keyword evidence="19" id="KW-1185">Reference proteome</keyword>
<feature type="domain" description="THD" evidence="17">
    <location>
        <begin position="35"/>
        <end position="176"/>
    </location>
</feature>
<evidence type="ECO:0000256" key="13">
    <source>
        <dbReference type="ARBA" id="ARBA00033253"/>
    </source>
</evidence>
<evidence type="ECO:0000256" key="16">
    <source>
        <dbReference type="ARBA" id="ARBA00046860"/>
    </source>
</evidence>
<evidence type="ECO:0000256" key="9">
    <source>
        <dbReference type="ARBA" id="ARBA00022989"/>
    </source>
</evidence>
<comment type="subcellular location">
    <subcellularLocation>
        <location evidence="1">Membrane</location>
        <topology evidence="1">Single-pass type II membrane protein</topology>
    </subcellularLocation>
</comment>
<evidence type="ECO:0000256" key="11">
    <source>
        <dbReference type="ARBA" id="ARBA00023157"/>
    </source>
</evidence>
<evidence type="ECO:0000256" key="14">
    <source>
        <dbReference type="ARBA" id="ARBA00033263"/>
    </source>
</evidence>
<evidence type="ECO:0000313" key="19">
    <source>
        <dbReference type="Proteomes" id="UP000694620"/>
    </source>
</evidence>
<protein>
    <recommendedName>
        <fullName evidence="4">Lymphotoxin-alpha</fullName>
    </recommendedName>
    <alternativeName>
        <fullName evidence="12">TNF-alpha</fullName>
    </alternativeName>
    <alternativeName>
        <fullName evidence="13">TNF-beta</fullName>
    </alternativeName>
    <alternativeName>
        <fullName evidence="3">Tumor necrosis factor</fullName>
    </alternativeName>
    <alternativeName>
        <fullName evidence="14">Tumor necrosis factor ligand superfamily member 1</fullName>
    </alternativeName>
</protein>
<keyword evidence="9" id="KW-1133">Transmembrane helix</keyword>
<keyword evidence="11" id="KW-1015">Disulfide bond</keyword>
<reference evidence="18" key="3">
    <citation type="submission" date="2025-09" db="UniProtKB">
        <authorList>
            <consortium name="Ensembl"/>
        </authorList>
    </citation>
    <scope>IDENTIFICATION</scope>
</reference>
<dbReference type="GO" id="GO:0016020">
    <property type="term" value="C:membrane"/>
    <property type="evidence" value="ECO:0007669"/>
    <property type="project" value="UniProtKB-SubCell"/>
</dbReference>
<dbReference type="GO" id="GO:0006955">
    <property type="term" value="P:immune response"/>
    <property type="evidence" value="ECO:0007669"/>
    <property type="project" value="InterPro"/>
</dbReference>
<dbReference type="GO" id="GO:0005615">
    <property type="term" value="C:extracellular space"/>
    <property type="evidence" value="ECO:0007669"/>
    <property type="project" value="UniProtKB-KW"/>
</dbReference>
<evidence type="ECO:0000256" key="7">
    <source>
        <dbReference type="ARBA" id="ARBA00022729"/>
    </source>
</evidence>
<evidence type="ECO:0000259" key="17">
    <source>
        <dbReference type="PROSITE" id="PS50049"/>
    </source>
</evidence>
<comment type="subunit">
    <text evidence="16">Homotrimer, and heterotrimer of either two LTB and one LTA subunits or (less prevalent) two LTA and one LTB subunits. Interacts with TNFRSF14.</text>
</comment>
<dbReference type="PRINTS" id="PR01234">
    <property type="entry name" value="TNECROSISFCT"/>
</dbReference>
<dbReference type="InterPro" id="IPR008983">
    <property type="entry name" value="Tumour_necrosis_fac-like_dom"/>
</dbReference>
<accession>A0A8C4RDS2</accession>
<keyword evidence="10" id="KW-0472">Membrane</keyword>
<evidence type="ECO:0000256" key="4">
    <source>
        <dbReference type="ARBA" id="ARBA00018403"/>
    </source>
</evidence>
<reference evidence="18" key="2">
    <citation type="submission" date="2025-08" db="UniProtKB">
        <authorList>
            <consortium name="Ensembl"/>
        </authorList>
    </citation>
    <scope>IDENTIFICATION</scope>
</reference>
<dbReference type="InterPro" id="IPR002960">
    <property type="entry name" value="TNF_beta"/>
</dbReference>
<evidence type="ECO:0000256" key="2">
    <source>
        <dbReference type="ARBA" id="ARBA00008670"/>
    </source>
</evidence>
<dbReference type="GeneTree" id="ENSGT01060000248544"/>
<keyword evidence="7" id="KW-0732">Signal</keyword>
<dbReference type="Pfam" id="PF00229">
    <property type="entry name" value="TNF"/>
    <property type="match status" value="1"/>
</dbReference>
<dbReference type="PRINTS" id="PR01236">
    <property type="entry name" value="TNFBETA"/>
</dbReference>
<keyword evidence="6" id="KW-0812">Transmembrane</keyword>
<keyword evidence="8" id="KW-0735">Signal-anchor</keyword>
<dbReference type="InterPro" id="IPR006053">
    <property type="entry name" value="TNF"/>
</dbReference>
<reference evidence="18" key="1">
    <citation type="submission" date="2021-06" db="EMBL/GenBank/DDBJ databases">
        <authorList>
            <consortium name="Wellcome Sanger Institute Data Sharing"/>
        </authorList>
    </citation>
    <scope>NUCLEOTIDE SEQUENCE [LARGE SCALE GENOMIC DNA]</scope>
</reference>
<organism evidence="18 19">
    <name type="scientific">Erpetoichthys calabaricus</name>
    <name type="common">Rope fish</name>
    <name type="synonym">Calamoichthys calabaricus</name>
    <dbReference type="NCBI Taxonomy" id="27687"/>
    <lineage>
        <taxon>Eukaryota</taxon>
        <taxon>Metazoa</taxon>
        <taxon>Chordata</taxon>
        <taxon>Craniata</taxon>
        <taxon>Vertebrata</taxon>
        <taxon>Euteleostomi</taxon>
        <taxon>Actinopterygii</taxon>
        <taxon>Polypteriformes</taxon>
        <taxon>Polypteridae</taxon>
        <taxon>Erpetoichthys</taxon>
    </lineage>
</organism>
<evidence type="ECO:0000256" key="10">
    <source>
        <dbReference type="ARBA" id="ARBA00023136"/>
    </source>
</evidence>
<dbReference type="Proteomes" id="UP000694620">
    <property type="component" value="Chromosome 1"/>
</dbReference>
<evidence type="ECO:0000256" key="15">
    <source>
        <dbReference type="ARBA" id="ARBA00046146"/>
    </source>
</evidence>
<comment type="similarity">
    <text evidence="2">Belongs to the tumor necrosis factor family.</text>
</comment>
<comment type="function">
    <text evidence="15">Cytokine that in its homotrimeric form binds to TNFRSF1A/TNFR1, TNFRSF1B/TNFBR and TNFRSF14/HVEM. In its heterotrimeric form with LTB binds to TNFRSF3/LTBR. Lymphotoxin is produced by lymphocytes and is cytotoxic for a wide range of tumor cells in vitro and in vivo.</text>
</comment>
<keyword evidence="5" id="KW-0202">Cytokine</keyword>
<evidence type="ECO:0000313" key="18">
    <source>
        <dbReference type="Ensembl" id="ENSECRP00000000619.1"/>
    </source>
</evidence>
<evidence type="ECO:0000256" key="5">
    <source>
        <dbReference type="ARBA" id="ARBA00022514"/>
    </source>
</evidence>
<dbReference type="SUPFAM" id="SSF49842">
    <property type="entry name" value="TNF-like"/>
    <property type="match status" value="1"/>
</dbReference>
<proteinExistence type="inferred from homology"/>
<dbReference type="InterPro" id="IPR006052">
    <property type="entry name" value="TNF_dom"/>
</dbReference>
<evidence type="ECO:0000256" key="12">
    <source>
        <dbReference type="ARBA" id="ARBA00029751"/>
    </source>
</evidence>
<dbReference type="AlphaFoldDB" id="A0A8C4RDS2"/>
<dbReference type="PANTHER" id="PTHR11471:SF23">
    <property type="entry name" value="TUMOR NECROSIS FACTOR"/>
    <property type="match status" value="1"/>
</dbReference>
<dbReference type="Ensembl" id="ENSECRT00000000632.1">
    <property type="protein sequence ID" value="ENSECRP00000000619.1"/>
    <property type="gene ID" value="ENSECRG00000000366.1"/>
</dbReference>
<dbReference type="PANTHER" id="PTHR11471">
    <property type="entry name" value="TUMOR NECROSIS FACTOR FAMILY MEMBER"/>
    <property type="match status" value="1"/>
</dbReference>
<evidence type="ECO:0000256" key="3">
    <source>
        <dbReference type="ARBA" id="ARBA00013893"/>
    </source>
</evidence>
<evidence type="ECO:0000256" key="6">
    <source>
        <dbReference type="ARBA" id="ARBA00022692"/>
    </source>
</evidence>
<name>A0A8C4RDS2_ERPCA</name>
<dbReference type="CDD" id="cd00184">
    <property type="entry name" value="TNF"/>
    <property type="match status" value="1"/>
</dbReference>
<dbReference type="Gene3D" id="2.60.120.40">
    <property type="match status" value="1"/>
</dbReference>